<dbReference type="PROSITE" id="PS51257">
    <property type="entry name" value="PROKAR_LIPOPROTEIN"/>
    <property type="match status" value="1"/>
</dbReference>
<dbReference type="EMBL" id="MEIL01000029">
    <property type="protein sequence ID" value="PIT38294.1"/>
    <property type="molecule type" value="Genomic_DNA"/>
</dbReference>
<feature type="transmembrane region" description="Helical" evidence="1">
    <location>
        <begin position="158"/>
        <end position="178"/>
    </location>
</feature>
<protein>
    <submittedName>
        <fullName evidence="2">Uncharacterized protein</fullName>
    </submittedName>
</protein>
<dbReference type="RefSeq" id="WP_100152285.1">
    <property type="nucleotide sequence ID" value="NZ_MEIL01000029.1"/>
</dbReference>
<evidence type="ECO:0000313" key="3">
    <source>
        <dbReference type="Proteomes" id="UP000230202"/>
    </source>
</evidence>
<evidence type="ECO:0000256" key="1">
    <source>
        <dbReference type="SAM" id="Phobius"/>
    </source>
</evidence>
<gene>
    <name evidence="2" type="ORF">BHC54_07010</name>
</gene>
<reference evidence="2" key="1">
    <citation type="journal article" date="2017" name="MBio">
        <title>Type VI secretion-mediated competition in the bee gut microbiome.</title>
        <authorList>
            <person name="Steele M.I."/>
            <person name="Kwong W.K."/>
            <person name="Powell J.E."/>
            <person name="Whiteley M."/>
            <person name="Moran N.A."/>
        </authorList>
    </citation>
    <scope>NUCLEOTIDE SEQUENCE [LARGE SCALE GENOMIC DNA]</scope>
    <source>
        <strain evidence="2">WkB273</strain>
    </source>
</reference>
<sequence>MTKFEKFFFMAIGPFIIMLGMSCLVHSIVDKQKFYISLQNKAKYLLSLNCKLKKCVTEGQIIYSYSEYSTNNNSKSLRAPIYHYRYYFEVNGKTYINDNLRVFSEGYALTRGRMRYIPSSEWDSNQYSAEKIIYDPYNPNINLPLEYAKVLPDIPNPYVIYEDLLCILLGIYFTVICYKDIGILKR</sequence>
<proteinExistence type="predicted"/>
<comment type="caution">
    <text evidence="2">The sequence shown here is derived from an EMBL/GenBank/DDBJ whole genome shotgun (WGS) entry which is preliminary data.</text>
</comment>
<dbReference type="AlphaFoldDB" id="A0A2N9X541"/>
<dbReference type="Proteomes" id="UP000230202">
    <property type="component" value="Unassembled WGS sequence"/>
</dbReference>
<evidence type="ECO:0000313" key="2">
    <source>
        <dbReference type="EMBL" id="PIT38294.1"/>
    </source>
</evidence>
<name>A0A2N9X541_9NEIS</name>
<keyword evidence="3" id="KW-1185">Reference proteome</keyword>
<feature type="transmembrane region" description="Helical" evidence="1">
    <location>
        <begin position="7"/>
        <end position="29"/>
    </location>
</feature>
<organism evidence="2 3">
    <name type="scientific">Snodgrassella alvi</name>
    <dbReference type="NCBI Taxonomy" id="1196083"/>
    <lineage>
        <taxon>Bacteria</taxon>
        <taxon>Pseudomonadati</taxon>
        <taxon>Pseudomonadota</taxon>
        <taxon>Betaproteobacteria</taxon>
        <taxon>Neisseriales</taxon>
        <taxon>Neisseriaceae</taxon>
        <taxon>Snodgrassella</taxon>
    </lineage>
</organism>
<keyword evidence="1" id="KW-1133">Transmembrane helix</keyword>
<keyword evidence="1" id="KW-0472">Membrane</keyword>
<keyword evidence="1" id="KW-0812">Transmembrane</keyword>
<accession>A0A2N9X541</accession>